<feature type="domain" description="Lysidine-tRNA(Ile) synthetase C-terminal" evidence="9">
    <location>
        <begin position="371"/>
        <end position="443"/>
    </location>
</feature>
<keyword evidence="6" id="KW-0067">ATP-binding</keyword>
<dbReference type="SUPFAM" id="SSF56037">
    <property type="entry name" value="PheT/TilS domain"/>
    <property type="match status" value="1"/>
</dbReference>
<dbReference type="SUPFAM" id="SSF52402">
    <property type="entry name" value="Adenine nucleotide alpha hydrolases-like"/>
    <property type="match status" value="1"/>
</dbReference>
<evidence type="ECO:0000256" key="2">
    <source>
        <dbReference type="ARBA" id="ARBA00022490"/>
    </source>
</evidence>
<dbReference type="EC" id="6.3.4.19" evidence="8"/>
<dbReference type="PANTHER" id="PTHR43033">
    <property type="entry name" value="TRNA(ILE)-LYSIDINE SYNTHASE-RELATED"/>
    <property type="match status" value="1"/>
</dbReference>
<dbReference type="PANTHER" id="PTHR43033:SF1">
    <property type="entry name" value="TRNA(ILE)-LYSIDINE SYNTHASE-RELATED"/>
    <property type="match status" value="1"/>
</dbReference>
<dbReference type="Gene3D" id="3.40.50.620">
    <property type="entry name" value="HUPs"/>
    <property type="match status" value="1"/>
</dbReference>
<comment type="subcellular location">
    <subcellularLocation>
        <location evidence="1 8">Cytoplasm</location>
    </subcellularLocation>
</comment>
<keyword evidence="3 8" id="KW-0436">Ligase</keyword>
<dbReference type="CDD" id="cd01992">
    <property type="entry name" value="TilS_N"/>
    <property type="match status" value="1"/>
</dbReference>
<dbReference type="NCBIfam" id="TIGR02433">
    <property type="entry name" value="lysidine_TilS_C"/>
    <property type="match status" value="1"/>
</dbReference>
<organism evidence="10 11">
    <name type="scientific">Ligilactobacillus ruminis</name>
    <dbReference type="NCBI Taxonomy" id="1623"/>
    <lineage>
        <taxon>Bacteria</taxon>
        <taxon>Bacillati</taxon>
        <taxon>Bacillota</taxon>
        <taxon>Bacilli</taxon>
        <taxon>Lactobacillales</taxon>
        <taxon>Lactobacillaceae</taxon>
        <taxon>Ligilactobacillus</taxon>
    </lineage>
</organism>
<evidence type="ECO:0000256" key="4">
    <source>
        <dbReference type="ARBA" id="ARBA00022694"/>
    </source>
</evidence>
<dbReference type="NCBIfam" id="TIGR02432">
    <property type="entry name" value="lysidine_TilS_N"/>
    <property type="match status" value="1"/>
</dbReference>
<evidence type="ECO:0000259" key="9">
    <source>
        <dbReference type="SMART" id="SM00977"/>
    </source>
</evidence>
<accession>A0ABY1ACD7</accession>
<comment type="caution">
    <text evidence="8">Lacks conserved residue(s) required for the propagation of feature annotation.</text>
</comment>
<comment type="similarity">
    <text evidence="8">Belongs to the tRNA(Ile)-lysidine synthase family.</text>
</comment>
<proteinExistence type="inferred from homology"/>
<dbReference type="InterPro" id="IPR012795">
    <property type="entry name" value="tRNA_Ile_lys_synt_N"/>
</dbReference>
<gene>
    <name evidence="8" type="primary">tilS</name>
    <name evidence="10" type="ORF">SAMN05216431_108119</name>
</gene>
<comment type="caution">
    <text evidence="10">The sequence shown here is derived from an EMBL/GenBank/DDBJ whole genome shotgun (WGS) entry which is preliminary data.</text>
</comment>
<dbReference type="Proteomes" id="UP000182089">
    <property type="component" value="Unassembled WGS sequence"/>
</dbReference>
<comment type="function">
    <text evidence="8">Ligates lysine onto the cytidine present at position 34 of the AUA codon-specific tRNA(Ile) that contains the anticodon CAU, in an ATP-dependent manner. Cytidine is converted to lysidine, thus changing the amino acid specificity of the tRNA from methionine to isoleucine.</text>
</comment>
<dbReference type="SMART" id="SM00977">
    <property type="entry name" value="TilS_C"/>
    <property type="match status" value="1"/>
</dbReference>
<reference evidence="10 11" key="1">
    <citation type="submission" date="2016-10" db="EMBL/GenBank/DDBJ databases">
        <authorList>
            <person name="Varghese N."/>
            <person name="Submissions S."/>
        </authorList>
    </citation>
    <scope>NUCLEOTIDE SEQUENCE [LARGE SCALE GENOMIC DNA]</scope>
    <source>
        <strain evidence="10 11">WC1T17</strain>
    </source>
</reference>
<comment type="catalytic activity">
    <reaction evidence="7 8">
        <text>cytidine(34) in tRNA(Ile2) + L-lysine + ATP = lysidine(34) in tRNA(Ile2) + AMP + diphosphate + H(+)</text>
        <dbReference type="Rhea" id="RHEA:43744"/>
        <dbReference type="Rhea" id="RHEA-COMP:10625"/>
        <dbReference type="Rhea" id="RHEA-COMP:10670"/>
        <dbReference type="ChEBI" id="CHEBI:15378"/>
        <dbReference type="ChEBI" id="CHEBI:30616"/>
        <dbReference type="ChEBI" id="CHEBI:32551"/>
        <dbReference type="ChEBI" id="CHEBI:33019"/>
        <dbReference type="ChEBI" id="CHEBI:82748"/>
        <dbReference type="ChEBI" id="CHEBI:83665"/>
        <dbReference type="ChEBI" id="CHEBI:456215"/>
        <dbReference type="EC" id="6.3.4.19"/>
    </reaction>
</comment>
<dbReference type="Pfam" id="PF01171">
    <property type="entry name" value="ATP_bind_3"/>
    <property type="match status" value="1"/>
</dbReference>
<dbReference type="EMBL" id="FOCC01000008">
    <property type="protein sequence ID" value="SEM77774.1"/>
    <property type="molecule type" value="Genomic_DNA"/>
</dbReference>
<keyword evidence="5" id="KW-0547">Nucleotide-binding</keyword>
<dbReference type="Pfam" id="PF11734">
    <property type="entry name" value="TilS_C"/>
    <property type="match status" value="1"/>
</dbReference>
<protein>
    <recommendedName>
        <fullName evidence="8">tRNA(Ile)-lysidine synthase</fullName>
        <ecNumber evidence="8">6.3.4.19</ecNumber>
    </recommendedName>
    <alternativeName>
        <fullName evidence="8">tRNA(Ile)-2-lysyl-cytidine synthase</fullName>
    </alternativeName>
    <alternativeName>
        <fullName evidence="8">tRNA(Ile)-lysidine synthetase</fullName>
    </alternativeName>
</protein>
<evidence type="ECO:0000313" key="10">
    <source>
        <dbReference type="EMBL" id="SEM77774.1"/>
    </source>
</evidence>
<keyword evidence="4 8" id="KW-0819">tRNA processing</keyword>
<evidence type="ECO:0000256" key="8">
    <source>
        <dbReference type="HAMAP-Rule" id="MF_01161"/>
    </source>
</evidence>
<dbReference type="InterPro" id="IPR012094">
    <property type="entry name" value="tRNA_Ile_lys_synt"/>
</dbReference>
<sequence length="452" mass="52518">MKDNLLLKFSHDWEGLIKSPANVLVAVSTGVDSMVLCDLLLHLPLKIRPEVSVAYVDHQLRKQSVEETAFIKDYCQKKHLPLYHYTWPKKDHPQTGMEEQARRMRYAFFEKVMLQNKLPYLLTAHHANDQAETILMKEIRGGDLKQLQGILPKRPFAQGFLLRPLLNFSKAEILAYAKQHQIQYFEDETNQQDDILRNRIRHHIIPQFEQENPLFLQHMQDFSEQLQDLFAVAAVSVAKVKNDLKNGTGYDLAGWLNIEPYMQRILLKDLLAKNGTFSKKQADQCLKLLLNPKKPQAQIALGSDYFFVKSYRSFKIEQKKPQAENISDKPLKLAVGKWYSLDNGARLGVFLKDKVELLSSDDVLESANPHFWLRHRQNGDMMRFAAYHQKVKKILIDQKIATERRKQLWLLVNDQGEVVWIIGVKKSDLSQASLNDKMQYIVVFRNNGRKEV</sequence>
<evidence type="ECO:0000256" key="1">
    <source>
        <dbReference type="ARBA" id="ARBA00004496"/>
    </source>
</evidence>
<dbReference type="HAMAP" id="MF_01161">
    <property type="entry name" value="tRNA_Ile_lys_synt"/>
    <property type="match status" value="1"/>
</dbReference>
<evidence type="ECO:0000256" key="6">
    <source>
        <dbReference type="ARBA" id="ARBA00022840"/>
    </source>
</evidence>
<dbReference type="InterPro" id="IPR012796">
    <property type="entry name" value="Lysidine-tRNA-synth_C"/>
</dbReference>
<evidence type="ECO:0000313" key="11">
    <source>
        <dbReference type="Proteomes" id="UP000182089"/>
    </source>
</evidence>
<evidence type="ECO:0000256" key="3">
    <source>
        <dbReference type="ARBA" id="ARBA00022598"/>
    </source>
</evidence>
<evidence type="ECO:0000256" key="5">
    <source>
        <dbReference type="ARBA" id="ARBA00022741"/>
    </source>
</evidence>
<evidence type="ECO:0000256" key="7">
    <source>
        <dbReference type="ARBA" id="ARBA00048539"/>
    </source>
</evidence>
<keyword evidence="2 8" id="KW-0963">Cytoplasm</keyword>
<dbReference type="InterPro" id="IPR011063">
    <property type="entry name" value="TilS/TtcA_N"/>
</dbReference>
<dbReference type="InterPro" id="IPR014729">
    <property type="entry name" value="Rossmann-like_a/b/a_fold"/>
</dbReference>
<name>A0ABY1ACD7_9LACO</name>